<evidence type="ECO:0000313" key="2">
    <source>
        <dbReference type="Proteomes" id="UP000267027"/>
    </source>
</evidence>
<gene>
    <name evidence="1" type="ORF">ACOC_LOCUS6410</name>
</gene>
<organism evidence="3">
    <name type="scientific">Angiostrongylus costaricensis</name>
    <name type="common">Nematode worm</name>
    <dbReference type="NCBI Taxonomy" id="334426"/>
    <lineage>
        <taxon>Eukaryota</taxon>
        <taxon>Metazoa</taxon>
        <taxon>Ecdysozoa</taxon>
        <taxon>Nematoda</taxon>
        <taxon>Chromadorea</taxon>
        <taxon>Rhabditida</taxon>
        <taxon>Rhabditina</taxon>
        <taxon>Rhabditomorpha</taxon>
        <taxon>Strongyloidea</taxon>
        <taxon>Metastrongylidae</taxon>
        <taxon>Angiostrongylus</taxon>
    </lineage>
</organism>
<dbReference type="Proteomes" id="UP000267027">
    <property type="component" value="Unassembled WGS sequence"/>
</dbReference>
<dbReference type="AlphaFoldDB" id="A0A0R3PN33"/>
<evidence type="ECO:0000313" key="1">
    <source>
        <dbReference type="EMBL" id="VDM57995.1"/>
    </source>
</evidence>
<reference evidence="1 2" key="2">
    <citation type="submission" date="2018-11" db="EMBL/GenBank/DDBJ databases">
        <authorList>
            <consortium name="Pathogen Informatics"/>
        </authorList>
    </citation>
    <scope>NUCLEOTIDE SEQUENCE [LARGE SCALE GENOMIC DNA]</scope>
    <source>
        <strain evidence="1 2">Costa Rica</strain>
    </source>
</reference>
<protein>
    <submittedName>
        <fullName evidence="3">Craniofacial development protein 2-like</fullName>
    </submittedName>
</protein>
<evidence type="ECO:0000313" key="3">
    <source>
        <dbReference type="WBParaSite" id="ACOC_0000640901-mRNA-1"/>
    </source>
</evidence>
<sequence>MNIGSFEQLTTPIGCLQLKKCGSVSALTNFVVYALISSYAEDEVEAFYTDLKMFCREDHIFLNVIARDFNGKIGVGKKSEESHMWTHGLKWN</sequence>
<accession>A0A0R3PN33</accession>
<keyword evidence="2" id="KW-1185">Reference proteome</keyword>
<name>A0A0R3PN33_ANGCS</name>
<dbReference type="WBParaSite" id="ACOC_0000640901-mRNA-1">
    <property type="protein sequence ID" value="ACOC_0000640901-mRNA-1"/>
    <property type="gene ID" value="ACOC_0000640901"/>
</dbReference>
<proteinExistence type="predicted"/>
<reference evidence="3" key="1">
    <citation type="submission" date="2017-02" db="UniProtKB">
        <authorList>
            <consortium name="WormBaseParasite"/>
        </authorList>
    </citation>
    <scope>IDENTIFICATION</scope>
</reference>
<dbReference type="EMBL" id="UYYA01003943">
    <property type="protein sequence ID" value="VDM57995.1"/>
    <property type="molecule type" value="Genomic_DNA"/>
</dbReference>